<feature type="domain" description="CheW-like" evidence="1">
    <location>
        <begin position="3"/>
        <end position="142"/>
    </location>
</feature>
<dbReference type="InterPro" id="IPR036061">
    <property type="entry name" value="CheW-like_dom_sf"/>
</dbReference>
<dbReference type="Proteomes" id="UP000185746">
    <property type="component" value="Chromosome"/>
</dbReference>
<dbReference type="PANTHER" id="PTHR22617">
    <property type="entry name" value="CHEMOTAXIS SENSOR HISTIDINE KINASE-RELATED"/>
    <property type="match status" value="1"/>
</dbReference>
<keyword evidence="3" id="KW-1185">Reference proteome</keyword>
<dbReference type="CDD" id="cd00588">
    <property type="entry name" value="CheW_like"/>
    <property type="match status" value="1"/>
</dbReference>
<reference evidence="2 3" key="1">
    <citation type="submission" date="2016-09" db="EMBL/GenBank/DDBJ databases">
        <title>Complete genome sequence of the Lysinibacillus sphaericus LMG 22257, a specie of Bacillus with ureolytic activity that can effectively biodeposit calcium carbonate.</title>
        <authorList>
            <person name="Yan W."/>
        </authorList>
    </citation>
    <scope>NUCLEOTIDE SEQUENCE [LARGE SCALE GENOMIC DNA]</scope>
    <source>
        <strain evidence="2 3">LMG 22257</strain>
    </source>
</reference>
<dbReference type="KEGG" id="surl:BI350_09760"/>
<dbReference type="PROSITE" id="PS50851">
    <property type="entry name" value="CHEW"/>
    <property type="match status" value="1"/>
</dbReference>
<dbReference type="InterPro" id="IPR002545">
    <property type="entry name" value="CheW-lke_dom"/>
</dbReference>
<evidence type="ECO:0000313" key="2">
    <source>
        <dbReference type="EMBL" id="AOV07790.1"/>
    </source>
</evidence>
<dbReference type="Gene3D" id="2.30.30.40">
    <property type="entry name" value="SH3 Domains"/>
    <property type="match status" value="1"/>
</dbReference>
<accession>A0A1D8JGF0</accession>
<dbReference type="SUPFAM" id="SSF50341">
    <property type="entry name" value="CheW-like"/>
    <property type="match status" value="1"/>
</dbReference>
<evidence type="ECO:0000313" key="3">
    <source>
        <dbReference type="Proteomes" id="UP000185746"/>
    </source>
</evidence>
<evidence type="ECO:0000259" key="1">
    <source>
        <dbReference type="PROSITE" id="PS50851"/>
    </source>
</evidence>
<organism evidence="2 3">
    <name type="scientific">Sporosarcina ureilytica</name>
    <dbReference type="NCBI Taxonomy" id="298596"/>
    <lineage>
        <taxon>Bacteria</taxon>
        <taxon>Bacillati</taxon>
        <taxon>Bacillota</taxon>
        <taxon>Bacilli</taxon>
        <taxon>Bacillales</taxon>
        <taxon>Caryophanaceae</taxon>
        <taxon>Sporosarcina</taxon>
    </lineage>
</organism>
<proteinExistence type="predicted"/>
<protein>
    <submittedName>
        <fullName evidence="2">Chemotaxis protein CheW</fullName>
    </submittedName>
</protein>
<dbReference type="Pfam" id="PF01584">
    <property type="entry name" value="CheW"/>
    <property type="match status" value="1"/>
</dbReference>
<dbReference type="EMBL" id="CP017560">
    <property type="protein sequence ID" value="AOV07790.1"/>
    <property type="molecule type" value="Genomic_DNA"/>
</dbReference>
<dbReference type="RefSeq" id="WP_075527932.1">
    <property type="nucleotide sequence ID" value="NZ_CP017560.1"/>
</dbReference>
<dbReference type="InterPro" id="IPR039315">
    <property type="entry name" value="CheW"/>
</dbReference>
<dbReference type="GO" id="GO:0007165">
    <property type="term" value="P:signal transduction"/>
    <property type="evidence" value="ECO:0007669"/>
    <property type="project" value="InterPro"/>
</dbReference>
<dbReference type="SMART" id="SM00260">
    <property type="entry name" value="CheW"/>
    <property type="match status" value="1"/>
</dbReference>
<dbReference type="AlphaFoldDB" id="A0A1D8JGF0"/>
<gene>
    <name evidence="2" type="ORF">BI350_09760</name>
</gene>
<name>A0A1D8JGF0_9BACL</name>
<sequence length="158" mass="17595">MDELKAVIVQCGNEEYAIPVQSIVSIERLEQVNPIPHLPDFVLGLMNIRGELVPIFDFEKILYHRSAKEHDETRVVVVQTDVLTIGLLVLDAKEIIDIPNDSLTDSALKVYSKTPYFTAVANLEDRMITVVDPEVLAQTLSGMDEIGAYVEAKISEAK</sequence>
<dbReference type="GO" id="GO:0006935">
    <property type="term" value="P:chemotaxis"/>
    <property type="evidence" value="ECO:0007669"/>
    <property type="project" value="InterPro"/>
</dbReference>
<dbReference type="PANTHER" id="PTHR22617:SF23">
    <property type="entry name" value="CHEMOTAXIS PROTEIN CHEW"/>
    <property type="match status" value="1"/>
</dbReference>
<dbReference type="GO" id="GO:0005829">
    <property type="term" value="C:cytosol"/>
    <property type="evidence" value="ECO:0007669"/>
    <property type="project" value="TreeGrafter"/>
</dbReference>
<dbReference type="Gene3D" id="2.40.50.180">
    <property type="entry name" value="CheA-289, Domain 4"/>
    <property type="match status" value="1"/>
</dbReference>